<comment type="subcellular location">
    <subcellularLocation>
        <location evidence="10">Cytoplasm</location>
    </subcellularLocation>
</comment>
<organism evidence="13 14">
    <name type="scientific">Companilactobacillus ginsenosidimutans</name>
    <dbReference type="NCBI Taxonomy" id="1007676"/>
    <lineage>
        <taxon>Bacteria</taxon>
        <taxon>Bacillati</taxon>
        <taxon>Bacillota</taxon>
        <taxon>Bacilli</taxon>
        <taxon>Lactobacillales</taxon>
        <taxon>Lactobacillaceae</taxon>
        <taxon>Companilactobacillus</taxon>
    </lineage>
</organism>
<dbReference type="UniPathway" id="UPA00031">
    <property type="reaction ID" value="UER00010"/>
</dbReference>
<dbReference type="EC" id="3.5.1.2" evidence="10"/>
<dbReference type="OrthoDB" id="9807137at2"/>
<reference evidence="14" key="1">
    <citation type="submission" date="2015-07" db="EMBL/GenBank/DDBJ databases">
        <title>Lactobacillus ginsenosidimutans/EMML 3141/ whole genome sequencing.</title>
        <authorList>
            <person name="Kim M.K."/>
            <person name="Im W.-T."/>
            <person name="Srinivasan S."/>
            <person name="Lee J.-J."/>
        </authorList>
    </citation>
    <scope>NUCLEOTIDE SEQUENCE [LARGE SCALE GENOMIC DNA]</scope>
    <source>
        <strain evidence="14">EMML 3041</strain>
    </source>
</reference>
<dbReference type="Gene3D" id="3.40.50.880">
    <property type="match status" value="1"/>
</dbReference>
<dbReference type="PATRIC" id="fig|1007676.4.peg.2392"/>
<gene>
    <name evidence="10 13" type="primary">hisH</name>
    <name evidence="13" type="ORF">ABM34_11830</name>
</gene>
<accession>A0A0H4QI97</accession>
<keyword evidence="5 10" id="KW-0315">Glutamine amidotransferase</keyword>
<dbReference type="Proteomes" id="UP000036106">
    <property type="component" value="Chromosome"/>
</dbReference>
<evidence type="ECO:0000256" key="5">
    <source>
        <dbReference type="ARBA" id="ARBA00022962"/>
    </source>
</evidence>
<keyword evidence="7 10" id="KW-0456">Lyase</keyword>
<keyword evidence="6 10" id="KW-0368">Histidine biosynthesis</keyword>
<evidence type="ECO:0000256" key="10">
    <source>
        <dbReference type="HAMAP-Rule" id="MF_00278"/>
    </source>
</evidence>
<dbReference type="KEGG" id="lgn:ABM34_11830"/>
<evidence type="ECO:0000256" key="2">
    <source>
        <dbReference type="ARBA" id="ARBA00011152"/>
    </source>
</evidence>
<dbReference type="STRING" id="1007676.ABM34_11830"/>
<dbReference type="InterPro" id="IPR010139">
    <property type="entry name" value="Imidazole-glycPsynth_HisH"/>
</dbReference>
<keyword evidence="13" id="KW-0808">Transferase</keyword>
<sequence>MFAIVDYDTGNTLNLKKALNYLNIENKLTSNSAEILAADAVILPGVGAFKAAMNELDKRGLVQVVKEVADKGTPMLGICLGMQLLFETSSEYGLNPGLGLIPGKVEQIPENGDLKVPQMGWNENEVQQKDSPFALAEGNYTYFVHSYYANCDPHYIVASVDYGVQIPSIVQNENVVGMQFHPEKSGEVGLQLLQKFQEMVKTNDFSRN</sequence>
<comment type="function">
    <text evidence="10">IGPS catalyzes the conversion of PRFAR and glutamine to IGP, AICAR and glutamate. The HisH subunit catalyzes the hydrolysis of glutamine to glutamate and ammonia as part of the synthesis of IGP and AICAR. The resulting ammonia molecule is channeled to the active site of HisF.</text>
</comment>
<dbReference type="SUPFAM" id="SSF52317">
    <property type="entry name" value="Class I glutamine amidotransferase-like"/>
    <property type="match status" value="1"/>
</dbReference>
<feature type="domain" description="Glutamine amidotransferase" evidence="12">
    <location>
        <begin position="4"/>
        <end position="195"/>
    </location>
</feature>
<evidence type="ECO:0000256" key="9">
    <source>
        <dbReference type="ARBA" id="ARBA00049534"/>
    </source>
</evidence>
<name>A0A0H4QI97_9LACO</name>
<keyword evidence="10" id="KW-0963">Cytoplasm</keyword>
<comment type="catalytic activity">
    <reaction evidence="8 10">
        <text>5-[(5-phospho-1-deoxy-D-ribulos-1-ylimino)methylamino]-1-(5-phospho-beta-D-ribosyl)imidazole-4-carboxamide + L-glutamine = D-erythro-1-(imidazol-4-yl)glycerol 3-phosphate + 5-amino-1-(5-phospho-beta-D-ribosyl)imidazole-4-carboxamide + L-glutamate + H(+)</text>
        <dbReference type="Rhea" id="RHEA:24793"/>
        <dbReference type="ChEBI" id="CHEBI:15378"/>
        <dbReference type="ChEBI" id="CHEBI:29985"/>
        <dbReference type="ChEBI" id="CHEBI:58278"/>
        <dbReference type="ChEBI" id="CHEBI:58359"/>
        <dbReference type="ChEBI" id="CHEBI:58475"/>
        <dbReference type="ChEBI" id="CHEBI:58525"/>
        <dbReference type="EC" id="4.3.2.10"/>
    </reaction>
</comment>
<dbReference type="PROSITE" id="PS51273">
    <property type="entry name" value="GATASE_TYPE_1"/>
    <property type="match status" value="1"/>
</dbReference>
<dbReference type="GO" id="GO:0016829">
    <property type="term" value="F:lyase activity"/>
    <property type="evidence" value="ECO:0007669"/>
    <property type="project" value="UniProtKB-KW"/>
</dbReference>
<dbReference type="CDD" id="cd01748">
    <property type="entry name" value="GATase1_IGP_Synthase"/>
    <property type="match status" value="1"/>
</dbReference>
<evidence type="ECO:0000256" key="11">
    <source>
        <dbReference type="PIRSR" id="PIRSR000495-1"/>
    </source>
</evidence>
<dbReference type="NCBIfam" id="TIGR01855">
    <property type="entry name" value="IMP_synth_hisH"/>
    <property type="match status" value="1"/>
</dbReference>
<dbReference type="EC" id="4.3.2.10" evidence="10"/>
<dbReference type="GO" id="GO:0004359">
    <property type="term" value="F:glutaminase activity"/>
    <property type="evidence" value="ECO:0007669"/>
    <property type="project" value="UniProtKB-EC"/>
</dbReference>
<keyword evidence="14" id="KW-1185">Reference proteome</keyword>
<dbReference type="RefSeq" id="WP_048705982.1">
    <property type="nucleotide sequence ID" value="NZ_CP012034.1"/>
</dbReference>
<dbReference type="GO" id="GO:0000107">
    <property type="term" value="F:imidazoleglycerol-phosphate synthase activity"/>
    <property type="evidence" value="ECO:0007669"/>
    <property type="project" value="UniProtKB-UniRule"/>
</dbReference>
<feature type="active site" description="Nucleophile" evidence="10 11">
    <location>
        <position position="79"/>
    </location>
</feature>
<keyword evidence="4 10" id="KW-0378">Hydrolase</keyword>
<dbReference type="AlphaFoldDB" id="A0A0H4QI97"/>
<dbReference type="EMBL" id="CP012034">
    <property type="protein sequence ID" value="AKP68154.1"/>
    <property type="molecule type" value="Genomic_DNA"/>
</dbReference>
<evidence type="ECO:0000256" key="1">
    <source>
        <dbReference type="ARBA" id="ARBA00005091"/>
    </source>
</evidence>
<dbReference type="InterPro" id="IPR029062">
    <property type="entry name" value="Class_I_gatase-like"/>
</dbReference>
<comment type="pathway">
    <text evidence="1 10">Amino-acid biosynthesis; L-histidine biosynthesis; L-histidine from 5-phospho-alpha-D-ribose 1-diphosphate: step 5/9.</text>
</comment>
<dbReference type="PROSITE" id="PS51274">
    <property type="entry name" value="GATASE_COBBQ"/>
    <property type="match status" value="1"/>
</dbReference>
<evidence type="ECO:0000256" key="6">
    <source>
        <dbReference type="ARBA" id="ARBA00023102"/>
    </source>
</evidence>
<comment type="subunit">
    <text evidence="2 10">Heterodimer of HisH and HisF.</text>
</comment>
<dbReference type="GO" id="GO:0005737">
    <property type="term" value="C:cytoplasm"/>
    <property type="evidence" value="ECO:0007669"/>
    <property type="project" value="UniProtKB-SubCell"/>
</dbReference>
<evidence type="ECO:0000256" key="3">
    <source>
        <dbReference type="ARBA" id="ARBA00022605"/>
    </source>
</evidence>
<evidence type="ECO:0000256" key="4">
    <source>
        <dbReference type="ARBA" id="ARBA00022801"/>
    </source>
</evidence>
<evidence type="ECO:0000256" key="8">
    <source>
        <dbReference type="ARBA" id="ARBA00047838"/>
    </source>
</evidence>
<keyword evidence="3 10" id="KW-0028">Amino-acid biosynthesis</keyword>
<dbReference type="GO" id="GO:0000105">
    <property type="term" value="P:L-histidine biosynthetic process"/>
    <property type="evidence" value="ECO:0007669"/>
    <property type="project" value="UniProtKB-UniRule"/>
</dbReference>
<dbReference type="InterPro" id="IPR017926">
    <property type="entry name" value="GATASE"/>
</dbReference>
<evidence type="ECO:0000256" key="7">
    <source>
        <dbReference type="ARBA" id="ARBA00023239"/>
    </source>
</evidence>
<dbReference type="PANTHER" id="PTHR42701">
    <property type="entry name" value="IMIDAZOLE GLYCEROL PHOSPHATE SYNTHASE SUBUNIT HISH"/>
    <property type="match status" value="1"/>
</dbReference>
<comment type="catalytic activity">
    <reaction evidence="9 10">
        <text>L-glutamine + H2O = L-glutamate + NH4(+)</text>
        <dbReference type="Rhea" id="RHEA:15889"/>
        <dbReference type="ChEBI" id="CHEBI:15377"/>
        <dbReference type="ChEBI" id="CHEBI:28938"/>
        <dbReference type="ChEBI" id="CHEBI:29985"/>
        <dbReference type="ChEBI" id="CHEBI:58359"/>
        <dbReference type="EC" id="3.5.1.2"/>
    </reaction>
</comment>
<dbReference type="PANTHER" id="PTHR42701:SF1">
    <property type="entry name" value="IMIDAZOLE GLYCEROL PHOSPHATE SYNTHASE SUBUNIT HISH"/>
    <property type="match status" value="1"/>
</dbReference>
<dbReference type="PIRSF" id="PIRSF000495">
    <property type="entry name" value="Amidotransf_hisH"/>
    <property type="match status" value="1"/>
</dbReference>
<dbReference type="HAMAP" id="MF_00278">
    <property type="entry name" value="HisH"/>
    <property type="match status" value="1"/>
</dbReference>
<evidence type="ECO:0000259" key="12">
    <source>
        <dbReference type="Pfam" id="PF00117"/>
    </source>
</evidence>
<keyword evidence="13" id="KW-0328">Glycosyltransferase</keyword>
<dbReference type="Pfam" id="PF00117">
    <property type="entry name" value="GATase"/>
    <property type="match status" value="1"/>
</dbReference>
<proteinExistence type="inferred from homology"/>
<feature type="active site" evidence="10 11">
    <location>
        <position position="181"/>
    </location>
</feature>
<evidence type="ECO:0000313" key="14">
    <source>
        <dbReference type="Proteomes" id="UP000036106"/>
    </source>
</evidence>
<feature type="active site" evidence="10 11">
    <location>
        <position position="183"/>
    </location>
</feature>
<protein>
    <recommendedName>
        <fullName evidence="10">Imidazole glycerol phosphate synthase subunit HisH</fullName>
        <ecNumber evidence="10">4.3.2.10</ecNumber>
    </recommendedName>
    <alternativeName>
        <fullName evidence="10">IGP synthase glutaminase subunit</fullName>
        <ecNumber evidence="10">3.5.1.2</ecNumber>
    </alternativeName>
    <alternativeName>
        <fullName evidence="10">IGP synthase subunit HisH</fullName>
    </alternativeName>
    <alternativeName>
        <fullName evidence="10">ImGP synthase subunit HisH</fullName>
        <shortName evidence="10">IGPS subunit HisH</shortName>
    </alternativeName>
</protein>
<evidence type="ECO:0000313" key="13">
    <source>
        <dbReference type="EMBL" id="AKP68154.1"/>
    </source>
</evidence>